<organism evidence="2 3">
    <name type="scientific">Pseudomonas duriflava</name>
    <dbReference type="NCBI Taxonomy" id="459528"/>
    <lineage>
        <taxon>Bacteria</taxon>
        <taxon>Pseudomonadati</taxon>
        <taxon>Pseudomonadota</taxon>
        <taxon>Gammaproteobacteria</taxon>
        <taxon>Pseudomonadales</taxon>
        <taxon>Pseudomonadaceae</taxon>
        <taxon>Pseudomonas</taxon>
    </lineage>
</organism>
<protein>
    <submittedName>
        <fullName evidence="2">Diketogulonate reductase-like aldo/keto reductase</fullName>
    </submittedName>
</protein>
<evidence type="ECO:0000259" key="1">
    <source>
        <dbReference type="Pfam" id="PF00248"/>
    </source>
</evidence>
<reference evidence="2 3" key="1">
    <citation type="journal article" date="2015" name="Stand. Genomic Sci.">
        <title>Genomic Encyclopedia of Bacterial and Archaeal Type Strains, Phase III: the genomes of soil and plant-associated and newly described type strains.</title>
        <authorList>
            <person name="Whitman W.B."/>
            <person name="Woyke T."/>
            <person name="Klenk H.P."/>
            <person name="Zhou Y."/>
            <person name="Lilburn T.G."/>
            <person name="Beck B.J."/>
            <person name="De Vos P."/>
            <person name="Vandamme P."/>
            <person name="Eisen J.A."/>
            <person name="Garrity G."/>
            <person name="Hugenholtz P."/>
            <person name="Kyrpides N.C."/>
        </authorList>
    </citation>
    <scope>NUCLEOTIDE SEQUENCE [LARGE SCALE GENOMIC DNA]</scope>
    <source>
        <strain evidence="2 3">CGMCC 1.6858</strain>
    </source>
</reference>
<dbReference type="PANTHER" id="PTHR43312">
    <property type="entry name" value="D-THREO-ALDOSE 1-DEHYDROGENASE"/>
    <property type="match status" value="1"/>
</dbReference>
<name>A0A562QFM3_9PSED</name>
<dbReference type="CDD" id="cd19095">
    <property type="entry name" value="AKR_PA4992-like"/>
    <property type="match status" value="1"/>
</dbReference>
<sequence>MLSTWLPRLSLADTMMLKRQIPTTGEQIPIIGLGTADVFNVDSTPEALKPLAQVLDRLFGAGGTVIDTAPSYVKSQGVVGTLLAQQGRADQAFLATKVEGQETSIADIEAEMKDLQGAKIDLLQVHSMINFNTVMPFLREMKQQGQVRYIGITHHSERAQDEMIKLVEKEPMDFVQINLNTRDTAAEKRLLPLCQDKGVAVMINRPFLDGQLFRVVEGKPVPEFAAEIGCTSWAELMIKYIISHPSVTCVIPATSKPEHMAENAAAGSGVLPDEPMRRRIAAYFE</sequence>
<accession>A0A562QFM3</accession>
<feature type="domain" description="NADP-dependent oxidoreductase" evidence="1">
    <location>
        <begin position="31"/>
        <end position="277"/>
    </location>
</feature>
<proteinExistence type="predicted"/>
<evidence type="ECO:0000313" key="2">
    <source>
        <dbReference type="EMBL" id="TWI55544.1"/>
    </source>
</evidence>
<keyword evidence="3" id="KW-1185">Reference proteome</keyword>
<dbReference type="InterPro" id="IPR023210">
    <property type="entry name" value="NADP_OxRdtase_dom"/>
</dbReference>
<dbReference type="AlphaFoldDB" id="A0A562QFM3"/>
<dbReference type="Pfam" id="PF00248">
    <property type="entry name" value="Aldo_ket_red"/>
    <property type="match status" value="1"/>
</dbReference>
<dbReference type="EMBL" id="VLKY01000004">
    <property type="protein sequence ID" value="TWI55544.1"/>
    <property type="molecule type" value="Genomic_DNA"/>
</dbReference>
<dbReference type="PANTHER" id="PTHR43312:SF1">
    <property type="entry name" value="NADP-DEPENDENT OXIDOREDUCTASE DOMAIN-CONTAINING PROTEIN"/>
    <property type="match status" value="1"/>
</dbReference>
<dbReference type="RefSeq" id="WP_208733613.1">
    <property type="nucleotide sequence ID" value="NZ_VLKY01000004.1"/>
</dbReference>
<dbReference type="Gene3D" id="3.20.20.100">
    <property type="entry name" value="NADP-dependent oxidoreductase domain"/>
    <property type="match status" value="1"/>
</dbReference>
<comment type="caution">
    <text evidence="2">The sequence shown here is derived from an EMBL/GenBank/DDBJ whole genome shotgun (WGS) entry which is preliminary data.</text>
</comment>
<dbReference type="Proteomes" id="UP000316905">
    <property type="component" value="Unassembled WGS sequence"/>
</dbReference>
<dbReference type="InterPro" id="IPR053135">
    <property type="entry name" value="AKR2_Oxidoreductase"/>
</dbReference>
<dbReference type="InterPro" id="IPR036812">
    <property type="entry name" value="NAD(P)_OxRdtase_dom_sf"/>
</dbReference>
<evidence type="ECO:0000313" key="3">
    <source>
        <dbReference type="Proteomes" id="UP000316905"/>
    </source>
</evidence>
<dbReference type="SUPFAM" id="SSF51430">
    <property type="entry name" value="NAD(P)-linked oxidoreductase"/>
    <property type="match status" value="1"/>
</dbReference>
<gene>
    <name evidence="2" type="ORF">IQ22_01468</name>
</gene>